<dbReference type="GO" id="GO:0008496">
    <property type="term" value="F:mannan endo-1,6-alpha-mannosidase activity"/>
    <property type="evidence" value="ECO:0007669"/>
    <property type="project" value="UniProtKB-EC"/>
</dbReference>
<dbReference type="EC" id="3.2.1.101" evidence="3"/>
<feature type="transmembrane region" description="Helical" evidence="9">
    <location>
        <begin position="431"/>
        <end position="454"/>
    </location>
</feature>
<keyword evidence="6" id="KW-0325">Glycoprotein</keyword>
<dbReference type="Gene3D" id="1.50.10.20">
    <property type="match status" value="1"/>
</dbReference>
<evidence type="ECO:0000256" key="6">
    <source>
        <dbReference type="ARBA" id="ARBA00023180"/>
    </source>
</evidence>
<dbReference type="PANTHER" id="PTHR12145:SF36">
    <property type="entry name" value="MANNAN ENDO-1,6-ALPHA-MANNOSIDASE DCW1"/>
    <property type="match status" value="1"/>
</dbReference>
<evidence type="ECO:0000256" key="9">
    <source>
        <dbReference type="SAM" id="Phobius"/>
    </source>
</evidence>
<keyword evidence="9" id="KW-0812">Transmembrane</keyword>
<evidence type="ECO:0000256" key="4">
    <source>
        <dbReference type="ARBA" id="ARBA00022729"/>
    </source>
</evidence>
<evidence type="ECO:0000256" key="5">
    <source>
        <dbReference type="ARBA" id="ARBA00022801"/>
    </source>
</evidence>
<dbReference type="PANTHER" id="PTHR12145">
    <property type="entry name" value="MANNAN ENDO-1,6-ALPHA-MANNOSIDASE DCW1"/>
    <property type="match status" value="1"/>
</dbReference>
<dbReference type="GO" id="GO:0016052">
    <property type="term" value="P:carbohydrate catabolic process"/>
    <property type="evidence" value="ECO:0007669"/>
    <property type="project" value="InterPro"/>
</dbReference>
<keyword evidence="9" id="KW-1133">Transmembrane helix</keyword>
<dbReference type="VEuPathDB" id="FungiDB:M747DRAFT_362541"/>
<dbReference type="InterPro" id="IPR014480">
    <property type="entry name" value="Mannan-1_6-alpha_mannosidase"/>
</dbReference>
<proteinExistence type="inferred from homology"/>
<evidence type="ECO:0000256" key="7">
    <source>
        <dbReference type="ARBA" id="ARBA00023295"/>
    </source>
</evidence>
<evidence type="ECO:0000256" key="2">
    <source>
        <dbReference type="ARBA" id="ARBA00009699"/>
    </source>
</evidence>
<comment type="catalytic activity">
    <reaction evidence="1">
        <text>Random hydrolysis of (1-&gt;6)-alpha-D-mannosidic linkages in unbranched (1-&gt;6)-mannans.</text>
        <dbReference type="EC" id="3.2.1.101"/>
    </reaction>
</comment>
<keyword evidence="7 10" id="KW-0326">Glycosidase</keyword>
<protein>
    <recommendedName>
        <fullName evidence="3">mannan endo-1,6-alpha-mannosidase</fullName>
        <ecNumber evidence="3">3.2.1.101</ecNumber>
    </recommendedName>
</protein>
<organism evidence="10 11">
    <name type="scientific">Aspergillus niger ATCC 13496</name>
    <dbReference type="NCBI Taxonomy" id="1353008"/>
    <lineage>
        <taxon>Eukaryota</taxon>
        <taxon>Fungi</taxon>
        <taxon>Dikarya</taxon>
        <taxon>Ascomycota</taxon>
        <taxon>Pezizomycotina</taxon>
        <taxon>Eurotiomycetes</taxon>
        <taxon>Eurotiomycetidae</taxon>
        <taxon>Eurotiales</taxon>
        <taxon>Aspergillaceae</taxon>
        <taxon>Aspergillus</taxon>
        <taxon>Aspergillus subgen. Circumdati</taxon>
    </lineage>
</organism>
<dbReference type="Proteomes" id="UP000253845">
    <property type="component" value="Unassembled WGS sequence"/>
</dbReference>
<dbReference type="InterPro" id="IPR008928">
    <property type="entry name" value="6-hairpin_glycosidase_sf"/>
</dbReference>
<gene>
    <name evidence="10" type="ORF">M747DRAFT_362541</name>
</gene>
<evidence type="ECO:0000313" key="10">
    <source>
        <dbReference type="EMBL" id="RDH14610.1"/>
    </source>
</evidence>
<comment type="similarity">
    <text evidence="2">Belongs to the glycosyl hydrolase 76 family.</text>
</comment>
<sequence>MGSGRLGGYAAVFAGLVHRYGTSSASAIIRRPANATLPDTIKSASTIEITNLLSTANFNGTVNPIYSSSYPEGMLYMSLIPYWNATGNTTYNDFIISRMHNHSQSIFSGEWEEIDVLTSDFVTWGLAAMAASEADFPGSPTNSSWLTWAKKVAYTMELVVSQGSICNGGLYDDESQTHGTEFDWFNNGAYFQLISRVAYASEGDDQGTYAQYGASAWSWSEKNGMVNTTNWSVYDLVSNKTVNASTCQAVDTARWSLAYGFYLSGAAYMYEATKSDVWMTRAEGLLNSTLDTFFLDDIMVEVGYSSASLGTAEQSKLSAYPFKGFLALCLASVANLIPEFAGRIVPLLADTAVAVSEQCDGTSNQTVCGSDWGSTSYNKDPSFENTWNAANIFASKLLAPEISESGNTTSSGNSTTSNTASKDGSGISNGAIAGAVVGAVAGVALIIAAVFFGLRQRKQKRIPVPTKEPDEIEYAKKGPAELAQGSYVPEMDNGVVTELPGKVDGEQLKSSVPHEVDSAPVSELPVRVNTMRYELE</sequence>
<reference evidence="10 11" key="1">
    <citation type="submission" date="2018-07" db="EMBL/GenBank/DDBJ databases">
        <title>Section-level genome sequencing of Aspergillus section Nigri to investigate inter- and intra-species variation.</title>
        <authorList>
            <consortium name="DOE Joint Genome Institute"/>
            <person name="Vesth T.C."/>
            <person name="Nybo J.L."/>
            <person name="Theobald S."/>
            <person name="Frisvad J.C."/>
            <person name="Larsen T.O."/>
            <person name="Nielsen K.F."/>
            <person name="Hoof J.B."/>
            <person name="Brandl J."/>
            <person name="Salamov A."/>
            <person name="Riley R."/>
            <person name="Gladden J.M."/>
            <person name="Phatale P."/>
            <person name="Nielsen M.T."/>
            <person name="Lyhne E.K."/>
            <person name="Kogle M.E."/>
            <person name="Strasser K."/>
            <person name="McDonnell E."/>
            <person name="Barry K."/>
            <person name="Clum A."/>
            <person name="Chen C."/>
            <person name="Nolan M."/>
            <person name="Sandor L."/>
            <person name="Kuo A."/>
            <person name="Lipzen A."/>
            <person name="Hainaut M."/>
            <person name="Drula E."/>
            <person name="Tsang A."/>
            <person name="Magnuson J.K."/>
            <person name="Henrissat B."/>
            <person name="Wiebenga A."/>
            <person name="Simmons B.A."/>
            <person name="Makela M.R."/>
            <person name="De vries R.P."/>
            <person name="Grigoriev I.V."/>
            <person name="Mortensen U.H."/>
            <person name="Baker S.E."/>
            <person name="Andersen M.R."/>
        </authorList>
    </citation>
    <scope>NUCLEOTIDE SEQUENCE [LARGE SCALE GENOMIC DNA]</scope>
    <source>
        <strain evidence="10 11">ATCC 13496</strain>
    </source>
</reference>
<evidence type="ECO:0000256" key="1">
    <source>
        <dbReference type="ARBA" id="ARBA00001452"/>
    </source>
</evidence>
<dbReference type="AlphaFoldDB" id="A0A370BKG3"/>
<feature type="compositionally biased region" description="Low complexity" evidence="8">
    <location>
        <begin position="405"/>
        <end position="419"/>
    </location>
</feature>
<keyword evidence="4" id="KW-0732">Signal</keyword>
<feature type="region of interest" description="Disordered" evidence="8">
    <location>
        <begin position="404"/>
        <end position="425"/>
    </location>
</feature>
<evidence type="ECO:0000256" key="3">
    <source>
        <dbReference type="ARBA" id="ARBA00012350"/>
    </source>
</evidence>
<keyword evidence="5" id="KW-0378">Hydrolase</keyword>
<name>A0A370BKG3_ASPNG</name>
<dbReference type="EMBL" id="KZ851963">
    <property type="protein sequence ID" value="RDH14610.1"/>
    <property type="molecule type" value="Genomic_DNA"/>
</dbReference>
<keyword evidence="9" id="KW-0472">Membrane</keyword>
<evidence type="ECO:0000256" key="8">
    <source>
        <dbReference type="SAM" id="MobiDB-lite"/>
    </source>
</evidence>
<dbReference type="GO" id="GO:0009272">
    <property type="term" value="P:fungal-type cell wall biogenesis"/>
    <property type="evidence" value="ECO:0007669"/>
    <property type="project" value="TreeGrafter"/>
</dbReference>
<dbReference type="SUPFAM" id="SSF48208">
    <property type="entry name" value="Six-hairpin glycosidases"/>
    <property type="match status" value="1"/>
</dbReference>
<dbReference type="InterPro" id="IPR005198">
    <property type="entry name" value="Glyco_hydro_76"/>
</dbReference>
<evidence type="ECO:0000313" key="11">
    <source>
        <dbReference type="Proteomes" id="UP000253845"/>
    </source>
</evidence>
<accession>A0A370BKG3</accession>
<dbReference type="Pfam" id="PF03663">
    <property type="entry name" value="Glyco_hydro_76"/>
    <property type="match status" value="1"/>
</dbReference>